<evidence type="ECO:0000256" key="8">
    <source>
        <dbReference type="ARBA" id="ARBA00056723"/>
    </source>
</evidence>
<dbReference type="PANTHER" id="PTHR16064:SF3">
    <property type="entry name" value="BTB_POZ DOMAIN-CONTAINING PROTEIN 7"/>
    <property type="match status" value="1"/>
</dbReference>
<keyword evidence="3" id="KW-0597">Phosphoprotein</keyword>
<dbReference type="Gene3D" id="1.25.40.420">
    <property type="match status" value="1"/>
</dbReference>
<keyword evidence="5" id="KW-0677">Repeat</keyword>
<dbReference type="InterPro" id="IPR042345">
    <property type="entry name" value="Btbd7"/>
</dbReference>
<dbReference type="EMBL" id="JADDUC020000007">
    <property type="protein sequence ID" value="KAI1237639.1"/>
    <property type="molecule type" value="Genomic_DNA"/>
</dbReference>
<dbReference type="Pfam" id="PF00651">
    <property type="entry name" value="BTB"/>
    <property type="match status" value="2"/>
</dbReference>
<keyword evidence="2" id="KW-0217">Developmental protein</keyword>
<dbReference type="Gene3D" id="3.30.710.10">
    <property type="entry name" value="Potassium Channel Kv1.1, Chain A"/>
    <property type="match status" value="2"/>
</dbReference>
<dbReference type="OrthoDB" id="2347980at2759"/>
<dbReference type="InterPro" id="IPR000210">
    <property type="entry name" value="BTB/POZ_dom"/>
</dbReference>
<organism evidence="12">
    <name type="scientific">Lamprotornis superbus</name>
    <dbReference type="NCBI Taxonomy" id="245042"/>
    <lineage>
        <taxon>Eukaryota</taxon>
        <taxon>Metazoa</taxon>
        <taxon>Chordata</taxon>
        <taxon>Craniata</taxon>
        <taxon>Vertebrata</taxon>
        <taxon>Euteleostomi</taxon>
        <taxon>Archelosauria</taxon>
        <taxon>Archosauria</taxon>
        <taxon>Dinosauria</taxon>
        <taxon>Saurischia</taxon>
        <taxon>Theropoda</taxon>
        <taxon>Coelurosauria</taxon>
        <taxon>Aves</taxon>
        <taxon>Neognathae</taxon>
        <taxon>Neoaves</taxon>
        <taxon>Telluraves</taxon>
        <taxon>Australaves</taxon>
        <taxon>Passeriformes</taxon>
        <taxon>Sturnidae</taxon>
        <taxon>Lamprotornis</taxon>
    </lineage>
</organism>
<dbReference type="SMART" id="SM00225">
    <property type="entry name" value="BTB"/>
    <property type="match status" value="2"/>
</dbReference>
<dbReference type="GO" id="GO:0061138">
    <property type="term" value="P:morphogenesis of a branching epithelium"/>
    <property type="evidence" value="ECO:0007669"/>
    <property type="project" value="InterPro"/>
</dbReference>
<name>A0A835NYT7_9PASS</name>
<dbReference type="PROSITE" id="PS50097">
    <property type="entry name" value="BTB"/>
    <property type="match status" value="2"/>
</dbReference>
<sequence length="1441" mass="162965">MSTTFQVAVYIVSGLQIVTDDNLKDHFFMSVKFFRNEVEIGTIWVQTELIQQLVFAEKVYWCSLKWRNRTLDLGLKIYKGLWDYTLKSQQAECLRTSSYSHQGFGCESKLYSLDHGHEKPQDKKKKTSGLATLKKKFIKRRKSSRSADHAKQMRELLSGWDVRDVNALVEEYEGTSALKELYLQANLARPEARTLQKDMAELYQYKYCTDVDLIFQETCFPVHRAILAARCPFFKTLLSSSPEYGAEIIMDINTAGIDMPMFSALLHYLYTGEFGMEDSRFQNVDILVQLSEEFGTPNSLDVDMRTLFDYMCYYDVVLSFSSNSDLVETFGGSQNCLDEELRAHKAIISSRSPFFRHLLQRRIRTGEEITDRTLRTPTRIILDESIIPKKYAKVILNCMYTDVVDLSVLHSSPSVGSLSEVQALVAGKLNMTRAEEAMELYHIALFLEFNMLAQGCEDIIAESISLDTLIAILKWSSQPYGSKWVHRQALHFLCEEFTQVMTSEVFYELSKDHLLTAIQSDYLQASEQDILKYLIKWGEHQLMKRIADREPNLLSGTAHSVNKRGVKRRDLDIEELREILSPLLPFVRIEHILPMNSEVLSDAMKRGLISTPPSDMLPTSEGGKSNAWLRQKNAGIYVRPRLFSPYVEEAKILMKFHRKQSNVLRETSLVSSQFAGPAPRQPSWQADGKHGSGVCAVVHESLGLSLQSVLDEMMVEQTDLVRLRMVRMSNVPDTLYMVNNAVPQCCHVITHQQVSTNQSSPPSVIANEIPVPNLLVVKEMIRRLQELRHTEQVQRAYALNCGEGATVSYEIQIRVLREFGLSDAAAELLQNPHKFFPDERFGDESPLLTVRQSGRCRVNSTPTAETMFTELDSFVAFHPPLPPPPPPYHPPATPLHNQFKVGWKQRVPSQHPSRSFSYPCNHSLFHSRTAPKAAPPVYLPGAKAAPPDCTNTAALGRQTVAAAAAVMAAEKQVCTQPLLNELMPDIAMGVSAMSLKDRRLPELTVDTELSQAVTEVGPGPPQHISCIQNRHMPTSRKKHAIEQKIDARENPQEYPDFYDFSNAACRPSTPAPNRHSPSPSQGIYFGPDLYSHSKASPSGLKSAYLPSQISPKKQEDSRREYLLSQDGHQHRQKNEPIHLDVLEQPPQRLDLALATQENAGNGLVHVRGRTKMETDLTYGLTSNRPSLSAYSSDVPEERPSRRLADDEPLEHGAQRNADVEREDGEFQRTAHQKPYTFTAHSWVGEDQVSGFLLAHGVSGRQGTEPSLLPEHVGGFPPQQCWVFLTWPHVVLAPQVQLFCEQNPSEESLLQHLHTAGFPTWDVQRSKTIFPGSIIQKPVFILHLTRTPHLAFQINGLYRIWLCGCFPFLLLPGCTHHPGLLTPDCSDWGWGKELSTTNRKMPIKCEGFWGRKEHQRPIVYVLGSEIRSSDNFFAMETIPVQY</sequence>
<accession>A0A835NYT7</accession>
<feature type="domain" description="BTB" evidence="11">
    <location>
        <begin position="209"/>
        <end position="278"/>
    </location>
</feature>
<dbReference type="InterPro" id="IPR011705">
    <property type="entry name" value="BACK"/>
</dbReference>
<dbReference type="InterPro" id="IPR047935">
    <property type="entry name" value="BTBD7_BTB_POZ_second"/>
</dbReference>
<evidence type="ECO:0000256" key="5">
    <source>
        <dbReference type="ARBA" id="ARBA00022737"/>
    </source>
</evidence>
<keyword evidence="7" id="KW-0449">Lipoprotein</keyword>
<keyword evidence="4" id="KW-0519">Myristate</keyword>
<dbReference type="FunFam" id="3.30.710.10:FF:000055">
    <property type="entry name" value="BTB/POZ domain-containing protein 7"/>
    <property type="match status" value="1"/>
</dbReference>
<evidence type="ECO:0000256" key="3">
    <source>
        <dbReference type="ARBA" id="ARBA00022553"/>
    </source>
</evidence>
<evidence type="ECO:0000256" key="9">
    <source>
        <dbReference type="ARBA" id="ARBA00070096"/>
    </source>
</evidence>
<proteinExistence type="predicted"/>
<feature type="region of interest" description="Disordered" evidence="10">
    <location>
        <begin position="1178"/>
        <end position="1227"/>
    </location>
</feature>
<protein>
    <recommendedName>
        <fullName evidence="9">BTB/POZ domain-containing protein 7</fullName>
    </recommendedName>
</protein>
<feature type="domain" description="BTB" evidence="11">
    <location>
        <begin position="314"/>
        <end position="408"/>
    </location>
</feature>
<dbReference type="InterPro" id="IPR011333">
    <property type="entry name" value="SKP1/BTB/POZ_sf"/>
</dbReference>
<dbReference type="CDD" id="cd18283">
    <property type="entry name" value="BTB1_POZ_BTBD7"/>
    <property type="match status" value="1"/>
</dbReference>
<reference evidence="12" key="1">
    <citation type="submission" date="2020-10" db="EMBL/GenBank/DDBJ databases">
        <title>Feather gene expression reveals the developmental basis of iridescence in African starlings.</title>
        <authorList>
            <person name="Rubenstein D.R."/>
        </authorList>
    </citation>
    <scope>NUCLEOTIDE SEQUENCE</scope>
    <source>
        <strain evidence="12">SS15</strain>
        <tissue evidence="12">Liver</tissue>
    </source>
</reference>
<dbReference type="CDD" id="cd18489">
    <property type="entry name" value="BACK_BTBD7"/>
    <property type="match status" value="1"/>
</dbReference>
<dbReference type="SUPFAM" id="SSF54695">
    <property type="entry name" value="POZ domain"/>
    <property type="match status" value="2"/>
</dbReference>
<evidence type="ECO:0000313" key="14">
    <source>
        <dbReference type="Proteomes" id="UP000618051"/>
    </source>
</evidence>
<evidence type="ECO:0000256" key="10">
    <source>
        <dbReference type="SAM" id="MobiDB-lite"/>
    </source>
</evidence>
<dbReference type="EMBL" id="JADDUC010000017">
    <property type="protein sequence ID" value="KAG0126789.1"/>
    <property type="molecule type" value="Genomic_DNA"/>
</dbReference>
<comment type="function">
    <text evidence="8">Acts as a mediator of epithelial dynamics and organ branching by promoting cleft progression. Induced following accumulation of fibronectin in forming clefts, leading to local expression of the cell-scattering SNAIL2 and suppression of E-cadherin levels, thereby altering cell morphology and reducing cell-cell adhesion. This stimulates cell separation at the base of forming clefts by local, dynamic intercellular gap formation and promotes cleft progression.</text>
</comment>
<dbReference type="PANTHER" id="PTHR16064">
    <property type="entry name" value="BTB POZ DOMAIN CONTAINING 7"/>
    <property type="match status" value="1"/>
</dbReference>
<dbReference type="SMART" id="SM00875">
    <property type="entry name" value="BACK"/>
    <property type="match status" value="1"/>
</dbReference>
<evidence type="ECO:0000256" key="2">
    <source>
        <dbReference type="ARBA" id="ARBA00022473"/>
    </source>
</evidence>
<evidence type="ECO:0000259" key="11">
    <source>
        <dbReference type="PROSITE" id="PS50097"/>
    </source>
</evidence>
<dbReference type="FunFam" id="3.30.710.10:FF:000056">
    <property type="entry name" value="BTB/POZ domain-containing protein 7"/>
    <property type="match status" value="1"/>
</dbReference>
<evidence type="ECO:0000256" key="7">
    <source>
        <dbReference type="ARBA" id="ARBA00023288"/>
    </source>
</evidence>
<dbReference type="GO" id="GO:0005634">
    <property type="term" value="C:nucleus"/>
    <property type="evidence" value="ECO:0007669"/>
    <property type="project" value="UniProtKB-SubCell"/>
</dbReference>
<dbReference type="Proteomes" id="UP000618051">
    <property type="component" value="Unassembled WGS sequence"/>
</dbReference>
<dbReference type="InterPro" id="IPR047934">
    <property type="entry name" value="BTBD7_BTB_POZ_first"/>
</dbReference>
<feature type="compositionally biased region" description="Polar residues" evidence="10">
    <location>
        <begin position="1179"/>
        <end position="1191"/>
    </location>
</feature>
<comment type="caution">
    <text evidence="12">The sequence shown here is derived from an EMBL/GenBank/DDBJ whole genome shotgun (WGS) entry which is preliminary data.</text>
</comment>
<dbReference type="CDD" id="cd18284">
    <property type="entry name" value="BTB2_POZ_BTBD7"/>
    <property type="match status" value="1"/>
</dbReference>
<keyword evidence="14" id="KW-1185">Reference proteome</keyword>
<reference evidence="13" key="3">
    <citation type="submission" date="2022-01" db="EMBL/GenBank/DDBJ databases">
        <authorList>
            <person name="Rubenstein D.R."/>
        </authorList>
    </citation>
    <scope>NUCLEOTIDE SEQUENCE</scope>
    <source>
        <strain evidence="13">SS15</strain>
        <tissue evidence="13">Liver</tissue>
    </source>
</reference>
<dbReference type="Pfam" id="PF07707">
    <property type="entry name" value="BACK"/>
    <property type="match status" value="1"/>
</dbReference>
<dbReference type="InterPro" id="IPR047936">
    <property type="entry name" value="BTBD7_BACK"/>
</dbReference>
<comment type="subcellular location">
    <subcellularLocation>
        <location evidence="1">Nucleus</location>
    </subcellularLocation>
</comment>
<feature type="region of interest" description="Disordered" evidence="10">
    <location>
        <begin position="1060"/>
        <end position="1120"/>
    </location>
</feature>
<keyword evidence="6" id="KW-0539">Nucleus</keyword>
<evidence type="ECO:0000256" key="6">
    <source>
        <dbReference type="ARBA" id="ARBA00023242"/>
    </source>
</evidence>
<reference evidence="13 14" key="2">
    <citation type="journal article" date="2021" name="J. Hered.">
        <title>Feather Gene Expression Elucidates the Developmental Basis of Plumage Iridescence in African Starlings.</title>
        <authorList>
            <person name="Rubenstein D.R."/>
            <person name="Corvelo A."/>
            <person name="MacManes M.D."/>
            <person name="Maia R."/>
            <person name="Narzisi G."/>
            <person name="Rousaki A."/>
            <person name="Vandenabeele P."/>
            <person name="Shawkey M.D."/>
            <person name="Solomon J."/>
        </authorList>
    </citation>
    <scope>NUCLEOTIDE SEQUENCE [LARGE SCALE GENOMIC DNA]</scope>
    <source>
        <strain evidence="13">SS15</strain>
    </source>
</reference>
<evidence type="ECO:0000313" key="13">
    <source>
        <dbReference type="EMBL" id="KAI1237639.1"/>
    </source>
</evidence>
<gene>
    <name evidence="13" type="ORF">IHE44_0013722</name>
    <name evidence="12" type="ORF">IHE44_003636</name>
</gene>
<feature type="compositionally biased region" description="Basic and acidic residues" evidence="10">
    <location>
        <begin position="1195"/>
        <end position="1227"/>
    </location>
</feature>
<evidence type="ECO:0000313" key="12">
    <source>
        <dbReference type="EMBL" id="KAG0126789.1"/>
    </source>
</evidence>
<evidence type="ECO:0000256" key="1">
    <source>
        <dbReference type="ARBA" id="ARBA00004123"/>
    </source>
</evidence>
<evidence type="ECO:0000256" key="4">
    <source>
        <dbReference type="ARBA" id="ARBA00022707"/>
    </source>
</evidence>